<protein>
    <submittedName>
        <fullName evidence="3">TolA protein</fullName>
    </submittedName>
</protein>
<feature type="compositionally biased region" description="Basic and acidic residues" evidence="1">
    <location>
        <begin position="165"/>
        <end position="204"/>
    </location>
</feature>
<feature type="transmembrane region" description="Helical" evidence="2">
    <location>
        <begin position="798"/>
        <end position="820"/>
    </location>
</feature>
<dbReference type="Proteomes" id="UP000196230">
    <property type="component" value="Unassembled WGS sequence"/>
</dbReference>
<feature type="compositionally biased region" description="Low complexity" evidence="1">
    <location>
        <begin position="446"/>
        <end position="455"/>
    </location>
</feature>
<feature type="transmembrane region" description="Helical" evidence="2">
    <location>
        <begin position="895"/>
        <end position="916"/>
    </location>
</feature>
<dbReference type="EMBL" id="FUKP01000060">
    <property type="protein sequence ID" value="SJN31721.1"/>
    <property type="molecule type" value="Genomic_DNA"/>
</dbReference>
<evidence type="ECO:0000313" key="4">
    <source>
        <dbReference type="Proteomes" id="UP000196230"/>
    </source>
</evidence>
<reference evidence="3 4" key="1">
    <citation type="submission" date="2017-02" db="EMBL/GenBank/DDBJ databases">
        <authorList>
            <person name="Peterson S.W."/>
        </authorList>
    </citation>
    <scope>NUCLEOTIDE SEQUENCE [LARGE SCALE GENOMIC DNA]</scope>
    <source>
        <strain evidence="3 4">2B3F</strain>
    </source>
</reference>
<feature type="region of interest" description="Disordered" evidence="1">
    <location>
        <begin position="282"/>
        <end position="565"/>
    </location>
</feature>
<feature type="compositionally biased region" description="Basic and acidic residues" evidence="1">
    <location>
        <begin position="483"/>
        <end position="499"/>
    </location>
</feature>
<feature type="transmembrane region" description="Helical" evidence="2">
    <location>
        <begin position="983"/>
        <end position="1000"/>
    </location>
</feature>
<proteinExistence type="predicted"/>
<evidence type="ECO:0000313" key="3">
    <source>
        <dbReference type="EMBL" id="SJN31721.1"/>
    </source>
</evidence>
<feature type="transmembrane region" description="Helical" evidence="2">
    <location>
        <begin position="953"/>
        <end position="971"/>
    </location>
</feature>
<dbReference type="AlphaFoldDB" id="A0A1R4JHL1"/>
<feature type="compositionally biased region" description="Basic and acidic residues" evidence="1">
    <location>
        <begin position="211"/>
        <end position="250"/>
    </location>
</feature>
<feature type="compositionally biased region" description="Basic and acidic residues" evidence="1">
    <location>
        <begin position="429"/>
        <end position="445"/>
    </location>
</feature>
<organism evidence="3 4">
    <name type="scientific">Micrococcus lylae</name>
    <dbReference type="NCBI Taxonomy" id="1273"/>
    <lineage>
        <taxon>Bacteria</taxon>
        <taxon>Bacillati</taxon>
        <taxon>Actinomycetota</taxon>
        <taxon>Actinomycetes</taxon>
        <taxon>Micrococcales</taxon>
        <taxon>Micrococcaceae</taxon>
        <taxon>Micrococcus</taxon>
    </lineage>
</organism>
<dbReference type="RefSeq" id="WP_087134320.1">
    <property type="nucleotide sequence ID" value="NZ_FUKP01000060.1"/>
</dbReference>
<accession>A0A1R4JHL1</accession>
<keyword evidence="2" id="KW-0812">Transmembrane</keyword>
<keyword evidence="2" id="KW-0472">Membrane</keyword>
<feature type="transmembrane region" description="Helical" evidence="2">
    <location>
        <begin position="856"/>
        <end position="874"/>
    </location>
</feature>
<feature type="region of interest" description="Disordered" evidence="1">
    <location>
        <begin position="1"/>
        <end position="143"/>
    </location>
</feature>
<evidence type="ECO:0000256" key="2">
    <source>
        <dbReference type="SAM" id="Phobius"/>
    </source>
</evidence>
<gene>
    <name evidence="3" type="ORF">FM125_08715</name>
</gene>
<feature type="transmembrane region" description="Helical" evidence="2">
    <location>
        <begin position="928"/>
        <end position="946"/>
    </location>
</feature>
<feature type="compositionally biased region" description="Basic and acidic residues" evidence="1">
    <location>
        <begin position="288"/>
        <end position="300"/>
    </location>
</feature>
<feature type="compositionally biased region" description="Basic and acidic residues" evidence="1">
    <location>
        <begin position="514"/>
        <end position="565"/>
    </location>
</feature>
<feature type="compositionally biased region" description="Low complexity" evidence="1">
    <location>
        <begin position="24"/>
        <end position="63"/>
    </location>
</feature>
<name>A0A1R4JHL1_9MICC</name>
<feature type="compositionally biased region" description="Basic and acidic residues" evidence="1">
    <location>
        <begin position="395"/>
        <end position="421"/>
    </location>
</feature>
<feature type="compositionally biased region" description="Basic and acidic residues" evidence="1">
    <location>
        <begin position="120"/>
        <end position="134"/>
    </location>
</feature>
<sequence length="1015" mass="112935">MDPNRQSESSAALERLRARRRTSSRPAAESAPQEPSEASPESAPLRLPDDGSVASSASVADGAPRPQDGQDSPDEQTPAPQQPRRARPRRALAAPGGLSRKELRQHRRYLSGEVMPTDTTETKARRERRRRDVSDVLDSLGSPRLNRLAKPLDAAAARLFPAVQDPEKTKAAEARRRAAAEKAEAQAAARREQARAAAARRAEELAAVEEAAERRDLQERHRRETEAEALRAAEERRLEERRAADDERRAQLMEQTRQRALDIERLRQAALERQRQAEIDAVLAESTPRAEREPRERRGLSEVLDSLGSPTLPIERFTAPLAAPVSRLIPQGTDPEKLAQAEQKRRAAEERRHQEAARRRADAAETARRRAEEWTRLEAAARAREDEEEANRLAALRERQTASEQRRQARWEAEQARRAAEQKSVQTEAEARASAIEDARRRQAETEAAAALAAAQEEERRRQASQEWLEETARRRRAAAVAEQRKAELKRRREAEAERRRRAKKDQKAAAAAEAERRKNEEAARREREAAAAAERARIQAERRAREEEWERERDRRREAEEAERRRLAAEEAERRRKEREAAARAAAEALATERARARRWAGAYAAASLARARGWEDRLIAEEARLEAEEAERLRLHQERETRALHLAAHRLDGSLSVPGPEARPMLADVGERVSDDELVERAMAVLPEWRRRDRLANKARAVEAASARRPDPEQDGERAPYIAPYNLPVREPKGRAHGGDRARQLFVTAAAAVFMLAGAWGIGLLGRLGIDLPGSGGYLTAHDGLYGMRTTVLSPLFLHVLTWPLLFALVGLYALHQWGPRQGYAARQRGTGWLVGLALLCLAAWFPLTILMPAGISVVAWFGALVFVAAALRGCNLATARTAGERFFTDGTVGALAGFLVGYAPTMVALSLHAWGVFVPGVPPSVWGLAGLLVAVAAALRLALTERGRMSVALLFAASMGWLAIPRLLPAPLGAQQTELIGLPAIFAAFLVIMAAGARRYRITQAEKELRRR</sequence>
<keyword evidence="2" id="KW-1133">Transmembrane helix</keyword>
<feature type="region of interest" description="Disordered" evidence="1">
    <location>
        <begin position="162"/>
        <end position="250"/>
    </location>
</feature>
<feature type="transmembrane region" description="Helical" evidence="2">
    <location>
        <begin position="832"/>
        <end position="850"/>
    </location>
</feature>
<evidence type="ECO:0000256" key="1">
    <source>
        <dbReference type="SAM" id="MobiDB-lite"/>
    </source>
</evidence>
<feature type="compositionally biased region" description="Basic and acidic residues" evidence="1">
    <location>
        <begin position="334"/>
        <end position="385"/>
    </location>
</feature>